<protein>
    <submittedName>
        <fullName evidence="1">Uncharacterized protein</fullName>
    </submittedName>
</protein>
<accession>A0A318KA88</accession>
<sequence length="125" mass="12919">MRPTSAGTILDASALTALRRSIFAQTVVQFSVREQRPLVIPATSLYVAVLAGANAADFDASGYTVIPFSQAIVPGVAAVALTAGAPIAPDVAHVVWEAQVTGYPVLTDDPAVYGSINVPIDLEVL</sequence>
<dbReference type="EMBL" id="QJKF01000003">
    <property type="protein sequence ID" value="PXX66906.1"/>
    <property type="molecule type" value="Genomic_DNA"/>
</dbReference>
<dbReference type="OrthoDB" id="4555668at2"/>
<organism evidence="1 2">
    <name type="scientific">Nocardia tenerifensis</name>
    <dbReference type="NCBI Taxonomy" id="228006"/>
    <lineage>
        <taxon>Bacteria</taxon>
        <taxon>Bacillati</taxon>
        <taxon>Actinomycetota</taxon>
        <taxon>Actinomycetes</taxon>
        <taxon>Mycobacteriales</taxon>
        <taxon>Nocardiaceae</taxon>
        <taxon>Nocardia</taxon>
    </lineage>
</organism>
<comment type="caution">
    <text evidence="1">The sequence shown here is derived from an EMBL/GenBank/DDBJ whole genome shotgun (WGS) entry which is preliminary data.</text>
</comment>
<evidence type="ECO:0000313" key="1">
    <source>
        <dbReference type="EMBL" id="PXX66906.1"/>
    </source>
</evidence>
<name>A0A318KA88_9NOCA</name>
<dbReference type="Proteomes" id="UP000247569">
    <property type="component" value="Unassembled WGS sequence"/>
</dbReference>
<dbReference type="AlphaFoldDB" id="A0A318KA88"/>
<proteinExistence type="predicted"/>
<evidence type="ECO:0000313" key="2">
    <source>
        <dbReference type="Proteomes" id="UP000247569"/>
    </source>
</evidence>
<keyword evidence="2" id="KW-1185">Reference proteome</keyword>
<reference evidence="1 2" key="1">
    <citation type="submission" date="2018-05" db="EMBL/GenBank/DDBJ databases">
        <title>Genomic Encyclopedia of Type Strains, Phase IV (KMG-IV): sequencing the most valuable type-strain genomes for metagenomic binning, comparative biology and taxonomic classification.</title>
        <authorList>
            <person name="Goeker M."/>
        </authorList>
    </citation>
    <scope>NUCLEOTIDE SEQUENCE [LARGE SCALE GENOMIC DNA]</scope>
    <source>
        <strain evidence="1 2">DSM 44704</strain>
    </source>
</reference>
<dbReference type="RefSeq" id="WP_040730687.1">
    <property type="nucleotide sequence ID" value="NZ_QJKF01000003.1"/>
</dbReference>
<gene>
    <name evidence="1" type="ORF">DFR70_103661</name>
</gene>